<dbReference type="InterPro" id="IPR004424">
    <property type="entry name" value="IspE"/>
</dbReference>
<reference evidence="12 13" key="1">
    <citation type="submission" date="2019-07" db="EMBL/GenBank/DDBJ databases">
        <title>Genomic Encyclopedia of Archaeal and Bacterial Type Strains, Phase II (KMG-II): from individual species to whole genera.</title>
        <authorList>
            <person name="Goeker M."/>
        </authorList>
    </citation>
    <scope>NUCLEOTIDE SEQUENCE [LARGE SCALE GENOMIC DNA]</scope>
    <source>
        <strain evidence="12 13">DSM 18850</strain>
    </source>
</reference>
<dbReference type="Gene3D" id="3.30.230.10">
    <property type="match status" value="1"/>
</dbReference>
<evidence type="ECO:0000313" key="13">
    <source>
        <dbReference type="Proteomes" id="UP000325105"/>
    </source>
</evidence>
<feature type="active site" evidence="9">
    <location>
        <position position="134"/>
    </location>
</feature>
<dbReference type="SUPFAM" id="SSF55060">
    <property type="entry name" value="GHMP Kinase, C-terminal domain"/>
    <property type="match status" value="1"/>
</dbReference>
<dbReference type="InterPro" id="IPR036554">
    <property type="entry name" value="GHMP_kinase_C_sf"/>
</dbReference>
<comment type="similarity">
    <text evidence="1 9">Belongs to the GHMP kinase family. IspE subfamily.</text>
</comment>
<dbReference type="GO" id="GO:0016114">
    <property type="term" value="P:terpenoid biosynthetic process"/>
    <property type="evidence" value="ECO:0007669"/>
    <property type="project" value="UniProtKB-UniRule"/>
</dbReference>
<dbReference type="PIRSF" id="PIRSF010376">
    <property type="entry name" value="IspE"/>
    <property type="match status" value="1"/>
</dbReference>
<evidence type="ECO:0000256" key="7">
    <source>
        <dbReference type="ARBA" id="ARBA00022840"/>
    </source>
</evidence>
<feature type="binding site" evidence="9">
    <location>
        <begin position="92"/>
        <end position="102"/>
    </location>
    <ligand>
        <name>ATP</name>
        <dbReference type="ChEBI" id="CHEBI:30616"/>
    </ligand>
</feature>
<dbReference type="InterPro" id="IPR020568">
    <property type="entry name" value="Ribosomal_Su5_D2-typ_SF"/>
</dbReference>
<keyword evidence="9" id="KW-0414">Isoprene biosynthesis</keyword>
<dbReference type="InterPro" id="IPR013750">
    <property type="entry name" value="GHMP_kinase_C_dom"/>
</dbReference>
<dbReference type="EC" id="2.7.1.148" evidence="2 9"/>
<feature type="domain" description="GHMP kinase N-terminal" evidence="10">
    <location>
        <begin position="65"/>
        <end position="140"/>
    </location>
</feature>
<dbReference type="GO" id="GO:0019288">
    <property type="term" value="P:isopentenyl diphosphate biosynthetic process, methylerythritol 4-phosphate pathway"/>
    <property type="evidence" value="ECO:0007669"/>
    <property type="project" value="UniProtKB-UniRule"/>
</dbReference>
<comment type="catalytic activity">
    <reaction evidence="9">
        <text>4-CDP-2-C-methyl-D-erythritol + ATP = 4-CDP-2-C-methyl-D-erythritol 2-phosphate + ADP + H(+)</text>
        <dbReference type="Rhea" id="RHEA:18437"/>
        <dbReference type="ChEBI" id="CHEBI:15378"/>
        <dbReference type="ChEBI" id="CHEBI:30616"/>
        <dbReference type="ChEBI" id="CHEBI:57823"/>
        <dbReference type="ChEBI" id="CHEBI:57919"/>
        <dbReference type="ChEBI" id="CHEBI:456216"/>
        <dbReference type="EC" id="2.7.1.148"/>
    </reaction>
</comment>
<dbReference type="GO" id="GO:0005524">
    <property type="term" value="F:ATP binding"/>
    <property type="evidence" value="ECO:0007669"/>
    <property type="project" value="UniProtKB-UniRule"/>
</dbReference>
<dbReference type="HAMAP" id="MF_00061">
    <property type="entry name" value="IspE"/>
    <property type="match status" value="1"/>
</dbReference>
<keyword evidence="13" id="KW-1185">Reference proteome</keyword>
<sequence>MISYANAKINIGLNVTARREDGYHLLETVFVPFPYYDILEITDRKDGGGATLEITGIDLLPDDNNLCLRAYRLLSERFSLPSVHIHLHKQIPFGAGLGGGSSDAAAVLKMLNEKFGIGLSFTELELEASKLGADCPFFVHNKPMFATGIGTNLSPITLDLTGKYIVLIKPGVHVSTAEAYRGITPKVPSEPLTDLIQLPVQNWKYYIKNDFEEHIFEMYPVVREAKLALYAKGALYAAMSGSGSAVYGIFSEEINLDDLKHLGTVIYPTSL</sequence>
<accession>A0A5S5DLZ1</accession>
<dbReference type="RefSeq" id="WP_148908046.1">
    <property type="nucleotide sequence ID" value="NZ_VNHX01000005.1"/>
</dbReference>
<dbReference type="Proteomes" id="UP000325105">
    <property type="component" value="Unassembled WGS sequence"/>
</dbReference>
<dbReference type="Pfam" id="PF00288">
    <property type="entry name" value="GHMP_kinases_N"/>
    <property type="match status" value="1"/>
</dbReference>
<dbReference type="Pfam" id="PF08544">
    <property type="entry name" value="GHMP_kinases_C"/>
    <property type="match status" value="1"/>
</dbReference>
<dbReference type="SUPFAM" id="SSF54211">
    <property type="entry name" value="Ribosomal protein S5 domain 2-like"/>
    <property type="match status" value="1"/>
</dbReference>
<dbReference type="EMBL" id="VNHX01000005">
    <property type="protein sequence ID" value="TYP96664.1"/>
    <property type="molecule type" value="Genomic_DNA"/>
</dbReference>
<feature type="domain" description="GHMP kinase C-terminal" evidence="11">
    <location>
        <begin position="210"/>
        <end position="253"/>
    </location>
</feature>
<dbReference type="InterPro" id="IPR006204">
    <property type="entry name" value="GHMP_kinase_N_dom"/>
</dbReference>
<evidence type="ECO:0000256" key="9">
    <source>
        <dbReference type="HAMAP-Rule" id="MF_00061"/>
    </source>
</evidence>
<dbReference type="GO" id="GO:0050515">
    <property type="term" value="F:4-(cytidine 5'-diphospho)-2-C-methyl-D-erythritol kinase activity"/>
    <property type="evidence" value="ECO:0007669"/>
    <property type="project" value="UniProtKB-UniRule"/>
</dbReference>
<evidence type="ECO:0000259" key="11">
    <source>
        <dbReference type="Pfam" id="PF08544"/>
    </source>
</evidence>
<keyword evidence="4 9" id="KW-0808">Transferase</keyword>
<evidence type="ECO:0000256" key="3">
    <source>
        <dbReference type="ARBA" id="ARBA00017473"/>
    </source>
</evidence>
<comment type="pathway">
    <text evidence="9">Isoprenoid biosynthesis; isopentenyl diphosphate biosynthesis via DXP pathway; isopentenyl diphosphate from 1-deoxy-D-xylulose 5-phosphate: step 3/6.</text>
</comment>
<feature type="active site" evidence="9">
    <location>
        <position position="8"/>
    </location>
</feature>
<proteinExistence type="inferred from homology"/>
<name>A0A5S5DLZ1_9SPHI</name>
<dbReference type="InterPro" id="IPR014721">
    <property type="entry name" value="Ribsml_uS5_D2-typ_fold_subgr"/>
</dbReference>
<evidence type="ECO:0000313" key="12">
    <source>
        <dbReference type="EMBL" id="TYP96664.1"/>
    </source>
</evidence>
<dbReference type="UniPathway" id="UPA00056">
    <property type="reaction ID" value="UER00094"/>
</dbReference>
<dbReference type="NCBIfam" id="TIGR00154">
    <property type="entry name" value="ispE"/>
    <property type="match status" value="1"/>
</dbReference>
<keyword evidence="5 9" id="KW-0547">Nucleotide-binding</keyword>
<keyword evidence="7 9" id="KW-0067">ATP-binding</keyword>
<evidence type="ECO:0000259" key="10">
    <source>
        <dbReference type="Pfam" id="PF00288"/>
    </source>
</evidence>
<dbReference type="OrthoDB" id="9809438at2"/>
<protein>
    <recommendedName>
        <fullName evidence="3 9">4-diphosphocytidyl-2-C-methyl-D-erythritol kinase</fullName>
        <shortName evidence="9">CMK</shortName>
        <ecNumber evidence="2 9">2.7.1.148</ecNumber>
    </recommendedName>
    <alternativeName>
        <fullName evidence="8 9">4-(cytidine-5'-diphospho)-2-C-methyl-D-erythritol kinase</fullName>
    </alternativeName>
</protein>
<dbReference type="PANTHER" id="PTHR43527:SF2">
    <property type="entry name" value="4-DIPHOSPHOCYTIDYL-2-C-METHYL-D-ERYTHRITOL KINASE, CHLOROPLASTIC"/>
    <property type="match status" value="1"/>
</dbReference>
<gene>
    <name evidence="9" type="primary">ispE</name>
    <name evidence="12" type="ORF">BC792_105157</name>
</gene>
<comment type="function">
    <text evidence="9">Catalyzes the phosphorylation of the position 2 hydroxy group of 4-diphosphocytidyl-2C-methyl-D-erythritol.</text>
</comment>
<evidence type="ECO:0000256" key="2">
    <source>
        <dbReference type="ARBA" id="ARBA00012052"/>
    </source>
</evidence>
<dbReference type="PANTHER" id="PTHR43527">
    <property type="entry name" value="4-DIPHOSPHOCYTIDYL-2-C-METHYL-D-ERYTHRITOL KINASE, CHLOROPLASTIC"/>
    <property type="match status" value="1"/>
</dbReference>
<evidence type="ECO:0000256" key="5">
    <source>
        <dbReference type="ARBA" id="ARBA00022741"/>
    </source>
</evidence>
<dbReference type="AlphaFoldDB" id="A0A5S5DLZ1"/>
<dbReference type="Gene3D" id="3.30.70.890">
    <property type="entry name" value="GHMP kinase, C-terminal domain"/>
    <property type="match status" value="1"/>
</dbReference>
<organism evidence="12 13">
    <name type="scientific">Sphingobacterium allocomposti</name>
    <dbReference type="NCBI Taxonomy" id="415956"/>
    <lineage>
        <taxon>Bacteria</taxon>
        <taxon>Pseudomonadati</taxon>
        <taxon>Bacteroidota</taxon>
        <taxon>Sphingobacteriia</taxon>
        <taxon>Sphingobacteriales</taxon>
        <taxon>Sphingobacteriaceae</taxon>
        <taxon>Sphingobacterium</taxon>
    </lineage>
</organism>
<evidence type="ECO:0000256" key="6">
    <source>
        <dbReference type="ARBA" id="ARBA00022777"/>
    </source>
</evidence>
<evidence type="ECO:0000256" key="8">
    <source>
        <dbReference type="ARBA" id="ARBA00032554"/>
    </source>
</evidence>
<comment type="caution">
    <text evidence="12">The sequence shown here is derived from an EMBL/GenBank/DDBJ whole genome shotgun (WGS) entry which is preliminary data.</text>
</comment>
<keyword evidence="6 9" id="KW-0418">Kinase</keyword>
<evidence type="ECO:0000256" key="4">
    <source>
        <dbReference type="ARBA" id="ARBA00022679"/>
    </source>
</evidence>
<evidence type="ECO:0000256" key="1">
    <source>
        <dbReference type="ARBA" id="ARBA00009684"/>
    </source>
</evidence>